<dbReference type="InterPro" id="IPR004244">
    <property type="entry name" value="Transposase_22"/>
</dbReference>
<dbReference type="EMBL" id="JANPWB010000010">
    <property type="protein sequence ID" value="KAJ1141415.1"/>
    <property type="molecule type" value="Genomic_DNA"/>
</dbReference>
<dbReference type="Proteomes" id="UP001066276">
    <property type="component" value="Chromosome 6"/>
</dbReference>
<dbReference type="PANTHER" id="PTHR11505">
    <property type="entry name" value="L1 TRANSPOSABLE ELEMENT-RELATED"/>
    <property type="match status" value="1"/>
</dbReference>
<gene>
    <name evidence="1" type="ORF">NDU88_007748</name>
</gene>
<name>A0AAV7QQN8_PLEWA</name>
<protein>
    <submittedName>
        <fullName evidence="1">Uncharacterized protein</fullName>
    </submittedName>
</protein>
<comment type="caution">
    <text evidence="1">The sequence shown here is derived from an EMBL/GenBank/DDBJ whole genome shotgun (WGS) entry which is preliminary data.</text>
</comment>
<reference evidence="1" key="1">
    <citation type="journal article" date="2022" name="bioRxiv">
        <title>Sequencing and chromosome-scale assembly of the giantPleurodeles waltlgenome.</title>
        <authorList>
            <person name="Brown T."/>
            <person name="Elewa A."/>
            <person name="Iarovenko S."/>
            <person name="Subramanian E."/>
            <person name="Araus A.J."/>
            <person name="Petzold A."/>
            <person name="Susuki M."/>
            <person name="Suzuki K.-i.T."/>
            <person name="Hayashi T."/>
            <person name="Toyoda A."/>
            <person name="Oliveira C."/>
            <person name="Osipova E."/>
            <person name="Leigh N.D."/>
            <person name="Simon A."/>
            <person name="Yun M.H."/>
        </authorList>
    </citation>
    <scope>NUCLEOTIDE SEQUENCE</scope>
    <source>
        <strain evidence="1">20211129_DDA</strain>
        <tissue evidence="1">Liver</tissue>
    </source>
</reference>
<accession>A0AAV7QQN8</accession>
<evidence type="ECO:0000313" key="2">
    <source>
        <dbReference type="Proteomes" id="UP001066276"/>
    </source>
</evidence>
<evidence type="ECO:0000313" key="1">
    <source>
        <dbReference type="EMBL" id="KAJ1141415.1"/>
    </source>
</evidence>
<sequence>MSAERRLCIEEESRAANWIRAALELRRSHRAVARVPLRGIAGRGSTSTSCSAVPYGKAVSLEFAESQDPAQQIRKPVYEAGTLISTSSPARSFLATTATKANQAEIRFACESLENFFYLLALRTRALEESVATRREDLRRNKEEIQQLEGTEWDLQEKFEYLENNPRRSNLRILNVPEGVEGSDLKKYKVSLIKKVIPLDETEEQIFIDIQGVHRDPFRRNPTYSLKEKILGKALNLGSLETGEITFEIRSDLSRLKLNRQWELGKRLEE</sequence>
<proteinExistence type="predicted"/>
<keyword evidence="2" id="KW-1185">Reference proteome</keyword>
<dbReference type="Gene3D" id="3.30.70.1820">
    <property type="entry name" value="L1 transposable element, RRM domain"/>
    <property type="match status" value="1"/>
</dbReference>
<organism evidence="1 2">
    <name type="scientific">Pleurodeles waltl</name>
    <name type="common">Iberian ribbed newt</name>
    <dbReference type="NCBI Taxonomy" id="8319"/>
    <lineage>
        <taxon>Eukaryota</taxon>
        <taxon>Metazoa</taxon>
        <taxon>Chordata</taxon>
        <taxon>Craniata</taxon>
        <taxon>Vertebrata</taxon>
        <taxon>Euteleostomi</taxon>
        <taxon>Amphibia</taxon>
        <taxon>Batrachia</taxon>
        <taxon>Caudata</taxon>
        <taxon>Salamandroidea</taxon>
        <taxon>Salamandridae</taxon>
        <taxon>Pleurodelinae</taxon>
        <taxon>Pleurodeles</taxon>
    </lineage>
</organism>
<dbReference type="AlphaFoldDB" id="A0AAV7QQN8"/>